<dbReference type="GO" id="GO:0016491">
    <property type="term" value="F:oxidoreductase activity"/>
    <property type="evidence" value="ECO:0007669"/>
    <property type="project" value="UniProtKB-KW"/>
</dbReference>
<dbReference type="GO" id="GO:0005507">
    <property type="term" value="F:copper ion binding"/>
    <property type="evidence" value="ECO:0007669"/>
    <property type="project" value="InterPro"/>
</dbReference>
<reference evidence="22 23" key="1">
    <citation type="submission" date="2019-09" db="EMBL/GenBank/DDBJ databases">
        <title>Genome sequence of Rhodovastum atsumiense, a diverse member of the Acetobacteraceae family of non-sulfur purple photosynthetic bacteria.</title>
        <authorList>
            <person name="Meyer T."/>
            <person name="Kyndt J."/>
        </authorList>
    </citation>
    <scope>NUCLEOTIDE SEQUENCE [LARGE SCALE GENOMIC DNA]</scope>
    <source>
        <strain evidence="22 23">DSM 21279</strain>
    </source>
</reference>
<comment type="similarity">
    <text evidence="2">Belongs to the cytochrome c oxidase subunit 2 family.</text>
</comment>
<dbReference type="PROSITE" id="PS00078">
    <property type="entry name" value="COX2"/>
    <property type="match status" value="1"/>
</dbReference>
<evidence type="ECO:0000256" key="7">
    <source>
        <dbReference type="ARBA" id="ARBA00022692"/>
    </source>
</evidence>
<proteinExistence type="inferred from homology"/>
<keyword evidence="13" id="KW-0186">Copper</keyword>
<comment type="caution">
    <text evidence="22">The sequence shown here is derived from an EMBL/GenBank/DDBJ whole genome shotgun (WGS) entry which is preliminary data.</text>
</comment>
<evidence type="ECO:0000256" key="12">
    <source>
        <dbReference type="ARBA" id="ARBA00023004"/>
    </source>
</evidence>
<evidence type="ECO:0000256" key="11">
    <source>
        <dbReference type="ARBA" id="ARBA00022989"/>
    </source>
</evidence>
<keyword evidence="10" id="KW-0249">Electron transport</keyword>
<evidence type="ECO:0000313" key="23">
    <source>
        <dbReference type="Proteomes" id="UP000325255"/>
    </source>
</evidence>
<evidence type="ECO:0000256" key="18">
    <source>
        <dbReference type="PROSITE-ProRule" id="PRU00433"/>
    </source>
</evidence>
<keyword evidence="23" id="KW-1185">Reference proteome</keyword>
<comment type="subcellular location">
    <subcellularLocation>
        <location evidence="1">Membrane</location>
        <topology evidence="1">Multi-pass membrane protein</topology>
    </subcellularLocation>
</comment>
<feature type="domain" description="Cytochrome c" evidence="21">
    <location>
        <begin position="211"/>
        <end position="305"/>
    </location>
</feature>
<feature type="transmembrane region" description="Helical" evidence="19">
    <location>
        <begin position="64"/>
        <end position="83"/>
    </location>
</feature>
<evidence type="ECO:0000259" key="20">
    <source>
        <dbReference type="PROSITE" id="PS50857"/>
    </source>
</evidence>
<keyword evidence="5 18" id="KW-0349">Heme</keyword>
<dbReference type="GO" id="GO:0016020">
    <property type="term" value="C:membrane"/>
    <property type="evidence" value="ECO:0007669"/>
    <property type="project" value="UniProtKB-SubCell"/>
</dbReference>
<dbReference type="SUPFAM" id="SSF46626">
    <property type="entry name" value="Cytochrome c"/>
    <property type="match status" value="1"/>
</dbReference>
<keyword evidence="7 19" id="KW-0812">Transmembrane</keyword>
<dbReference type="Gene3D" id="1.10.760.10">
    <property type="entry name" value="Cytochrome c-like domain"/>
    <property type="match status" value="1"/>
</dbReference>
<evidence type="ECO:0000256" key="6">
    <source>
        <dbReference type="ARBA" id="ARBA00022660"/>
    </source>
</evidence>
<evidence type="ECO:0000256" key="15">
    <source>
        <dbReference type="ARBA" id="ARBA00024688"/>
    </source>
</evidence>
<dbReference type="InterPro" id="IPR008972">
    <property type="entry name" value="Cupredoxin"/>
</dbReference>
<dbReference type="SUPFAM" id="SSF49503">
    <property type="entry name" value="Cupredoxins"/>
    <property type="match status" value="1"/>
</dbReference>
<dbReference type="PROSITE" id="PS50857">
    <property type="entry name" value="COX2_CUA"/>
    <property type="match status" value="1"/>
</dbReference>
<evidence type="ECO:0000259" key="21">
    <source>
        <dbReference type="PROSITE" id="PS51007"/>
    </source>
</evidence>
<dbReference type="InterPro" id="IPR036257">
    <property type="entry name" value="Cyt_c_oxidase_su2_TM_sf"/>
</dbReference>
<dbReference type="Pfam" id="PF00116">
    <property type="entry name" value="COX2"/>
    <property type="match status" value="1"/>
</dbReference>
<dbReference type="InterPro" id="IPR036909">
    <property type="entry name" value="Cyt_c-like_dom_sf"/>
</dbReference>
<dbReference type="GO" id="GO:0004129">
    <property type="term" value="F:cytochrome-c oxidase activity"/>
    <property type="evidence" value="ECO:0007669"/>
    <property type="project" value="UniProtKB-EC"/>
</dbReference>
<name>A0A5M6IY17_9PROT</name>
<dbReference type="InterPro" id="IPR002429">
    <property type="entry name" value="CcO_II-like_C"/>
</dbReference>
<dbReference type="SUPFAM" id="SSF81464">
    <property type="entry name" value="Cytochrome c oxidase subunit II-like, transmembrane region"/>
    <property type="match status" value="1"/>
</dbReference>
<dbReference type="AlphaFoldDB" id="A0A5M6IY17"/>
<dbReference type="GO" id="GO:0042773">
    <property type="term" value="P:ATP synthesis coupled electron transport"/>
    <property type="evidence" value="ECO:0007669"/>
    <property type="project" value="TreeGrafter"/>
</dbReference>
<accession>A0A5M6IY17</accession>
<evidence type="ECO:0000256" key="9">
    <source>
        <dbReference type="ARBA" id="ARBA00022967"/>
    </source>
</evidence>
<evidence type="ECO:0000256" key="4">
    <source>
        <dbReference type="ARBA" id="ARBA00022448"/>
    </source>
</evidence>
<gene>
    <name evidence="22" type="primary">coxB</name>
    <name evidence="22" type="ORF">F1189_06010</name>
</gene>
<dbReference type="EC" id="7.1.1.9" evidence="3"/>
<dbReference type="OrthoDB" id="9781261at2"/>
<dbReference type="NCBIfam" id="TIGR02866">
    <property type="entry name" value="CoxB"/>
    <property type="match status" value="1"/>
</dbReference>
<keyword evidence="9" id="KW-1278">Translocase</keyword>
<evidence type="ECO:0000256" key="3">
    <source>
        <dbReference type="ARBA" id="ARBA00012949"/>
    </source>
</evidence>
<dbReference type="PANTHER" id="PTHR22888:SF9">
    <property type="entry name" value="CYTOCHROME C OXIDASE SUBUNIT 2"/>
    <property type="match status" value="1"/>
</dbReference>
<keyword evidence="8 18" id="KW-0479">Metal-binding</keyword>
<feature type="transmembrane region" description="Helical" evidence="19">
    <location>
        <begin position="20"/>
        <end position="43"/>
    </location>
</feature>
<dbReference type="InterPro" id="IPR045187">
    <property type="entry name" value="CcO_II"/>
</dbReference>
<feature type="domain" description="Cytochrome oxidase subunit II copper A binding" evidence="20">
    <location>
        <begin position="94"/>
        <end position="205"/>
    </location>
</feature>
<keyword evidence="12 18" id="KW-0408">Iron</keyword>
<keyword evidence="11 19" id="KW-1133">Transmembrane helix</keyword>
<evidence type="ECO:0000256" key="13">
    <source>
        <dbReference type="ARBA" id="ARBA00023008"/>
    </source>
</evidence>
<organism evidence="22 23">
    <name type="scientific">Rhodovastum atsumiense</name>
    <dbReference type="NCBI Taxonomy" id="504468"/>
    <lineage>
        <taxon>Bacteria</taxon>
        <taxon>Pseudomonadati</taxon>
        <taxon>Pseudomonadota</taxon>
        <taxon>Alphaproteobacteria</taxon>
        <taxon>Acetobacterales</taxon>
        <taxon>Acetobacteraceae</taxon>
        <taxon>Rhodovastum</taxon>
    </lineage>
</organism>
<evidence type="ECO:0000313" key="22">
    <source>
        <dbReference type="EMBL" id="KAA5613246.1"/>
    </source>
</evidence>
<sequence length="311" mass="34348">MNPLLLVQGSNHAPELDLLFGALLLITAAVLLLAFGLIWTYVIRYRASNPLDRGGLAQKTWRMEVAWTTATLLVFFGLFIWGADLYTRLFLPPEDTLKVWVVGKQWMWKVQHPGGQREINALHVPVNRPVQLIMTSEDVIHDFFIPGFRIKRDVLPGRYTTLWFRADRLGSYHLFCAQFCGTDHSRMIGEVIVMEPADFDIWLAENGGGATLAEAGQGLFIRYGCSGCHGGRSSVHAPPLEGVYGSPVPLSDGSVVVADDRYIHDSILYPGAQVAAGYAPLMPSFAGQIIEEDLVKLVAYIRSLAGARPVP</sequence>
<dbReference type="InterPro" id="IPR001505">
    <property type="entry name" value="Copper_CuA"/>
</dbReference>
<evidence type="ECO:0000256" key="10">
    <source>
        <dbReference type="ARBA" id="ARBA00022982"/>
    </source>
</evidence>
<dbReference type="InterPro" id="IPR014222">
    <property type="entry name" value="Cyt_c_oxidase_su2"/>
</dbReference>
<dbReference type="GO" id="GO:0020037">
    <property type="term" value="F:heme binding"/>
    <property type="evidence" value="ECO:0007669"/>
    <property type="project" value="InterPro"/>
</dbReference>
<dbReference type="EMBL" id="VWPK01000007">
    <property type="protein sequence ID" value="KAA5613246.1"/>
    <property type="molecule type" value="Genomic_DNA"/>
</dbReference>
<dbReference type="Proteomes" id="UP000325255">
    <property type="component" value="Unassembled WGS sequence"/>
</dbReference>
<dbReference type="Gene3D" id="1.10.287.90">
    <property type="match status" value="1"/>
</dbReference>
<keyword evidence="22" id="KW-0560">Oxidoreductase</keyword>
<comment type="catalytic activity">
    <reaction evidence="17">
        <text>4 Fe(II)-[cytochrome c] + O2 + 8 H(+)(in) = 4 Fe(III)-[cytochrome c] + 2 H2O + 4 H(+)(out)</text>
        <dbReference type="Rhea" id="RHEA:11436"/>
        <dbReference type="Rhea" id="RHEA-COMP:10350"/>
        <dbReference type="Rhea" id="RHEA-COMP:14399"/>
        <dbReference type="ChEBI" id="CHEBI:15377"/>
        <dbReference type="ChEBI" id="CHEBI:15378"/>
        <dbReference type="ChEBI" id="CHEBI:15379"/>
        <dbReference type="ChEBI" id="CHEBI:29033"/>
        <dbReference type="ChEBI" id="CHEBI:29034"/>
        <dbReference type="EC" id="7.1.1.9"/>
    </reaction>
</comment>
<dbReference type="Gene3D" id="2.60.40.420">
    <property type="entry name" value="Cupredoxins - blue copper proteins"/>
    <property type="match status" value="1"/>
</dbReference>
<protein>
    <recommendedName>
        <fullName evidence="3">cytochrome-c oxidase</fullName>
        <ecNumber evidence="3">7.1.1.9</ecNumber>
    </recommendedName>
    <alternativeName>
        <fullName evidence="16">Cytochrome aa3 subunit 2</fullName>
    </alternativeName>
</protein>
<evidence type="ECO:0000256" key="14">
    <source>
        <dbReference type="ARBA" id="ARBA00023136"/>
    </source>
</evidence>
<dbReference type="Pfam" id="PF00034">
    <property type="entry name" value="Cytochrom_C"/>
    <property type="match status" value="1"/>
</dbReference>
<evidence type="ECO:0000256" key="2">
    <source>
        <dbReference type="ARBA" id="ARBA00007866"/>
    </source>
</evidence>
<dbReference type="CDD" id="cd13915">
    <property type="entry name" value="CuRO_HCO_II_like_2"/>
    <property type="match status" value="1"/>
</dbReference>
<evidence type="ECO:0000256" key="16">
    <source>
        <dbReference type="ARBA" id="ARBA00031399"/>
    </source>
</evidence>
<evidence type="ECO:0000256" key="19">
    <source>
        <dbReference type="SAM" id="Phobius"/>
    </source>
</evidence>
<evidence type="ECO:0000256" key="8">
    <source>
        <dbReference type="ARBA" id="ARBA00022723"/>
    </source>
</evidence>
<keyword evidence="14 19" id="KW-0472">Membrane</keyword>
<evidence type="ECO:0000256" key="5">
    <source>
        <dbReference type="ARBA" id="ARBA00022617"/>
    </source>
</evidence>
<dbReference type="InterPro" id="IPR009056">
    <property type="entry name" value="Cyt_c-like_dom"/>
</dbReference>
<keyword evidence="6" id="KW-0679">Respiratory chain</keyword>
<evidence type="ECO:0000256" key="1">
    <source>
        <dbReference type="ARBA" id="ARBA00004141"/>
    </source>
</evidence>
<dbReference type="RefSeq" id="WP_150039739.1">
    <property type="nucleotide sequence ID" value="NZ_OW485601.1"/>
</dbReference>
<keyword evidence="4" id="KW-0813">Transport</keyword>
<dbReference type="PROSITE" id="PS51007">
    <property type="entry name" value="CYTC"/>
    <property type="match status" value="1"/>
</dbReference>
<evidence type="ECO:0000256" key="17">
    <source>
        <dbReference type="ARBA" id="ARBA00047816"/>
    </source>
</evidence>
<dbReference type="PANTHER" id="PTHR22888">
    <property type="entry name" value="CYTOCHROME C OXIDASE, SUBUNIT II"/>
    <property type="match status" value="1"/>
</dbReference>
<comment type="function">
    <text evidence="15">Subunits I and II form the functional core of the enzyme complex. Electrons originating in cytochrome c are transferred via heme a and Cu(A) to the binuclear center formed by heme a3 and Cu(B).</text>
</comment>